<feature type="compositionally biased region" description="Low complexity" evidence="1">
    <location>
        <begin position="1"/>
        <end position="32"/>
    </location>
</feature>
<accession>A0ABP1GB84</accession>
<organism evidence="2 3">
    <name type="scientific">Coccomyxa viridis</name>
    <dbReference type="NCBI Taxonomy" id="1274662"/>
    <lineage>
        <taxon>Eukaryota</taxon>
        <taxon>Viridiplantae</taxon>
        <taxon>Chlorophyta</taxon>
        <taxon>core chlorophytes</taxon>
        <taxon>Trebouxiophyceae</taxon>
        <taxon>Trebouxiophyceae incertae sedis</taxon>
        <taxon>Coccomyxaceae</taxon>
        <taxon>Coccomyxa</taxon>
    </lineage>
</organism>
<protein>
    <submittedName>
        <fullName evidence="2">G12786 protein</fullName>
    </submittedName>
</protein>
<name>A0ABP1GB84_9CHLO</name>
<proteinExistence type="predicted"/>
<comment type="caution">
    <text evidence="2">The sequence shown here is derived from an EMBL/GenBank/DDBJ whole genome shotgun (WGS) entry which is preliminary data.</text>
</comment>
<reference evidence="2 3" key="1">
    <citation type="submission" date="2024-06" db="EMBL/GenBank/DDBJ databases">
        <authorList>
            <person name="Kraege A."/>
            <person name="Thomma B."/>
        </authorList>
    </citation>
    <scope>NUCLEOTIDE SEQUENCE [LARGE SCALE GENOMIC DNA]</scope>
</reference>
<feature type="region of interest" description="Disordered" evidence="1">
    <location>
        <begin position="1"/>
        <end position="40"/>
    </location>
</feature>
<evidence type="ECO:0000313" key="3">
    <source>
        <dbReference type="Proteomes" id="UP001497392"/>
    </source>
</evidence>
<evidence type="ECO:0000313" key="2">
    <source>
        <dbReference type="EMBL" id="CAL5229460.1"/>
    </source>
</evidence>
<dbReference type="EMBL" id="CAXHTA020000020">
    <property type="protein sequence ID" value="CAL5229460.1"/>
    <property type="molecule type" value="Genomic_DNA"/>
</dbReference>
<evidence type="ECO:0000256" key="1">
    <source>
        <dbReference type="SAM" id="MobiDB-lite"/>
    </source>
</evidence>
<dbReference type="Proteomes" id="UP001497392">
    <property type="component" value="Unassembled WGS sequence"/>
</dbReference>
<sequence>MGAGASRAGAAPATGGTVTTTTTTRRTRSPMGGCFGASPQAKASRTKAARYGTRTNYGGCGCFGGPRAGRV</sequence>
<gene>
    <name evidence="2" type="primary">g12786</name>
    <name evidence="2" type="ORF">VP750_LOCUS11366</name>
</gene>
<keyword evidence="3" id="KW-1185">Reference proteome</keyword>